<sequence>MMRVEVTIDKLNTKSFPVGYTAALTEELTNRLSDKFSNFVVKVRFAGANGLTVLGGMPDDKEVIQEILQETWESADDWFQA</sequence>
<name>A0AAI9EQ74_YERFR</name>
<dbReference type="AlphaFoldDB" id="A0AAI9EQ74"/>
<reference evidence="1 2" key="1">
    <citation type="submission" date="2015-03" db="EMBL/GenBank/DDBJ databases">
        <authorList>
            <consortium name="Pathogen Informatics"/>
            <person name="Murphy D."/>
        </authorList>
    </citation>
    <scope>NUCLEOTIDE SEQUENCE [LARGE SCALE GENOMIC DNA]</scope>
    <source>
        <strain evidence="1 2">3400/83</strain>
    </source>
</reference>
<dbReference type="PANTHER" id="PTHR36572">
    <property type="entry name" value="DNA DAMAGE-INDUCIBLE PROTEIN I-RELATED"/>
    <property type="match status" value="1"/>
</dbReference>
<accession>A0AAI9EQ74</accession>
<dbReference type="Gene3D" id="3.30.910.10">
    <property type="entry name" value="DinI-like"/>
    <property type="match status" value="1"/>
</dbReference>
<dbReference type="EMBL" id="CGCB01000021">
    <property type="protein sequence ID" value="CFR07096.1"/>
    <property type="molecule type" value="Genomic_DNA"/>
</dbReference>
<proteinExistence type="predicted"/>
<gene>
    <name evidence="1" type="primary">dinI_3</name>
    <name evidence="1" type="ORF">ERS008524_03047</name>
</gene>
<dbReference type="InterPro" id="IPR010391">
    <property type="entry name" value="DNA_damage-inducible_DinI-like"/>
</dbReference>
<evidence type="ECO:0000313" key="2">
    <source>
        <dbReference type="Proteomes" id="UP000046784"/>
    </source>
</evidence>
<evidence type="ECO:0000313" key="1">
    <source>
        <dbReference type="EMBL" id="CFR07096.1"/>
    </source>
</evidence>
<dbReference type="SUPFAM" id="SSF54857">
    <property type="entry name" value="DNA damage-inducible protein DinI"/>
    <property type="match status" value="1"/>
</dbReference>
<dbReference type="GO" id="GO:0009432">
    <property type="term" value="P:SOS response"/>
    <property type="evidence" value="ECO:0007669"/>
    <property type="project" value="TreeGrafter"/>
</dbReference>
<dbReference type="Proteomes" id="UP000046784">
    <property type="component" value="Unassembled WGS sequence"/>
</dbReference>
<protein>
    <submittedName>
        <fullName evidence="1">DinI family protein</fullName>
    </submittedName>
</protein>
<dbReference type="Pfam" id="PF06183">
    <property type="entry name" value="DinI"/>
    <property type="match status" value="1"/>
</dbReference>
<dbReference type="InterPro" id="IPR036687">
    <property type="entry name" value="DinI-like_sf"/>
</dbReference>
<organism evidence="1 2">
    <name type="scientific">Yersinia frederiksenii</name>
    <dbReference type="NCBI Taxonomy" id="29484"/>
    <lineage>
        <taxon>Bacteria</taxon>
        <taxon>Pseudomonadati</taxon>
        <taxon>Pseudomonadota</taxon>
        <taxon>Gammaproteobacteria</taxon>
        <taxon>Enterobacterales</taxon>
        <taxon>Yersiniaceae</taxon>
        <taxon>Yersinia</taxon>
    </lineage>
</organism>
<comment type="caution">
    <text evidence="1">The sequence shown here is derived from an EMBL/GenBank/DDBJ whole genome shotgun (WGS) entry which is preliminary data.</text>
</comment>
<dbReference type="PANTHER" id="PTHR36572:SF2">
    <property type="entry name" value="DNA DAMAGE-INDUCIBLE PROTEIN I"/>
    <property type="match status" value="1"/>
</dbReference>